<keyword evidence="3" id="KW-0472">Membrane</keyword>
<evidence type="ECO:0000313" key="7">
    <source>
        <dbReference type="EMBL" id="MBL0370522.1"/>
    </source>
</evidence>
<feature type="domain" description="Glycoamylase-like" evidence="5">
    <location>
        <begin position="1274"/>
        <end position="1482"/>
    </location>
</feature>
<dbReference type="SUPFAM" id="SSF48208">
    <property type="entry name" value="Six-hairpin glycosidases"/>
    <property type="match status" value="1"/>
</dbReference>
<dbReference type="GO" id="GO:0030246">
    <property type="term" value="F:carbohydrate binding"/>
    <property type="evidence" value="ECO:0007669"/>
    <property type="project" value="InterPro"/>
</dbReference>
<evidence type="ECO:0000259" key="5">
    <source>
        <dbReference type="Pfam" id="PF10091"/>
    </source>
</evidence>
<feature type="transmembrane region" description="Helical" evidence="3">
    <location>
        <begin position="387"/>
        <end position="412"/>
    </location>
</feature>
<dbReference type="RefSeq" id="WP_201651776.1">
    <property type="nucleotide sequence ID" value="NZ_JAEQNC010000001.1"/>
</dbReference>
<dbReference type="GO" id="GO:0016757">
    <property type="term" value="F:glycosyltransferase activity"/>
    <property type="evidence" value="ECO:0007669"/>
    <property type="project" value="UniProtKB-KW"/>
</dbReference>
<evidence type="ECO:0000256" key="2">
    <source>
        <dbReference type="ARBA" id="ARBA00022679"/>
    </source>
</evidence>
<dbReference type="PANTHER" id="PTHR37469:SF2">
    <property type="entry name" value="CELLOBIONIC ACID PHOSPHORYLASE"/>
    <property type="match status" value="1"/>
</dbReference>
<dbReference type="InterPro" id="IPR052047">
    <property type="entry name" value="GH94_Enzymes"/>
</dbReference>
<keyword evidence="2" id="KW-0808">Transferase</keyword>
<dbReference type="CDD" id="cd11753">
    <property type="entry name" value="GH94N_ChvB_NdvB_2_like"/>
    <property type="match status" value="1"/>
</dbReference>
<dbReference type="InterPro" id="IPR037824">
    <property type="entry name" value="GH94N_2_NdvB"/>
</dbReference>
<dbReference type="Gene3D" id="2.60.420.10">
    <property type="entry name" value="Maltose phosphorylase, domain 3"/>
    <property type="match status" value="1"/>
</dbReference>
<dbReference type="InterPro" id="IPR037820">
    <property type="entry name" value="GH94N_NdvB"/>
</dbReference>
<protein>
    <submittedName>
        <fullName evidence="7">Protein ndvB</fullName>
    </submittedName>
</protein>
<dbReference type="InterPro" id="IPR019282">
    <property type="entry name" value="Glycoamylase-like_cons_dom"/>
</dbReference>
<dbReference type="Gene3D" id="2.70.98.40">
    <property type="entry name" value="Glycoside hydrolase, family 65, N-terminal domain"/>
    <property type="match status" value="2"/>
</dbReference>
<evidence type="ECO:0000259" key="4">
    <source>
        <dbReference type="Pfam" id="PF06165"/>
    </source>
</evidence>
<feature type="transmembrane region" description="Helical" evidence="3">
    <location>
        <begin position="784"/>
        <end position="801"/>
    </location>
</feature>
<dbReference type="InterPro" id="IPR010383">
    <property type="entry name" value="Glyco_hydrolase_94_b-supersand"/>
</dbReference>
<sequence length="2810" mass="312273">MEFRSEAELSDIGRGLASASLPSLPFFKPFRFPARLFDNEIAIHGNYERISIASRSSQVITPAAEWLLDNHHLVRENLRQVRRDLPLKFYRQLPEITVEGGAVLPRTFALAWVYVAHTDSTFEGATLSAVVNGFQHSQSLTIGEIWAVPAILRYILLENLRRISDRVDQSRQMRIEANRFADFLATSSDRSGLEAAFRVKAKLTGDNAFSTQLLYRLREDSEAASEALDWLEARLEARDSNAEEVMIAEHARISTNNLTVGNIIRSLRRIDDFDWTKWFEEISTVDRALREGSDFGRLDPTTRNHYRTAIEKTARRSDKSEIEVAKLALEFAARESAMPDTDPARRQANVGYYLVGVGVSALRRAAGYRTPVLQRVESAARRAGVATLMVPVALMALAMVGFASWMLSFLALDVIENLVLSLVFAPLAWEVASAIFRSIVFALLPPSFLPGYEFKSGIPQTVRTMVVIPCLLTDRDAIAALVRNLEIHYLANPDDNICFALLSDWPDAEQEEAEDDKELLAFAEAEIDRIAYKYLTAGPRRFFLLHRRRLFNKAESVWMGWERKRGKLHELNLLLNGEQDTTFVGHHEDLPTGIQYILTLDSDTRLPRDSARKLIGKLAHPLNAPVVDAETGRVTEGYGILQPRITPSLTTGDEASVFQRIFSQDCGLDPYVFAVSDLYQDLFGEGSYTGKGLYHISAFSEALEGRIDENTVLSHDLLEGSFARCALVSDVTFVEDFPVRYEVELSRQHRWARGDWQLLPMIFDRNNGLGALARLKMLDNLRRSLMPVIWLVASMLGWCLLSPPAAAFWQLVLIGSTFAATLLSLLTGLAPQQRDVTPWRHLKTILAECIDALAQIGLLIAFMIHNAITMIDAIVRTAYRLFISRRHLLEWLTAEDAHAARPNGVGDYYRMMALSLVAAVVLFAIVALVNPANAIVAGIFTLIWLIAPGLAWWVSQSEVNEDCLVISQEDTNALRAIARRTWHYFETFVSAEHNYLPPDNFQEVPIPYVAHRTSPTNIGLYLISTITARDMGWISFNEAIERVEQTIATVERMDKHKGHLFNWYDTKSMATLSPRYISSVDSGNLASHLVVVSSSLREWAAAPAVHLLGDARGIGDTVQIVRETLARVPDNRRNIRPLRRRLEERLEGFVAALQSNLETPQFAPVRSIGLSVIAREIEALVKDLHGELASSATGWLTEWAAKLHRVCEAHFGDAVFDRDQTEVLRERLLELGERARALAFAMDFAFLFNSERRLLSIGYQYEDAKLDEACYDLLASEARLTSLFGIAKGDLPSEHWFRLGRPVTSVKGQAVLVSWAGSMFEYLMPAIVMHERQGGILNQSDRLSIVGQMVYASGKRLPWGVSESAYNARDRELNYQYTNFGVPALGLKRNIAANVVIAPYSTGLASQFYPKEAVANYERLQALGALGIYGYYDAVDFTESRIPEGRDCAVVQNYMAHHQGMTITAIGNAVHNGLLRDRFHSDPVIEAAELLLQEKAPRDFVAVVKVELGDGRPDTLRAGLGQKYRLVEDPLNTKRAVSLLSNGHYALMVTATGSGYSMWNGQAVTRWKPDPTSDDWGSYVFLRDVADGNWWSATAGPKQGPDEVSRAIFSDEKAEFRKKVGDIESRLEILVATESDAEARRLTIKNTGEIDRYIEVTSFGELVLAFPDSDAAHPVFSKMFVKTEISEDGDVIYARRNKRSPDEPDIEVAHLVTGAGRSRRTEAETDRRAFIGRGRELANALAFEGEAPLQGHQGFTLDPIFSLRRVLRIPSGREASVTFWTIAAPNRPEVERAVERCRHVECFNHESRHAWTRSQVQIRHLDTTHEEALIFQRIAAFLIYPDMRLRQVQTGGQVGEAPQSALWPLSISGDFPIFALRIDNDVDLPIIQKAFRMQEYLRGRGVISDLVIINERGSTYAQDVQHAIDFMCENARRRGLSSGPAQHIFSVRRDLIDDDAYEALMGAARIVLHTRNGAILEQIDRLERIYDSEAAAGRPESIAAARRRAIARPATSALETAADAGGDLEFWNGYGGFDADGRDYVIRLRGGQATPHPWVNVISNGTFGFHVSAEGAGFTWSTNSRDYQLTPWSNDPVSNRPGEGFYIHDLDRRTMLSPFPALSADPAILHETRHGPGYSTFSSTVGDLAIEMTQIVAPRDPAKLIRLKIANRGSAPRNFRIYGYVEWVLGNNRAKTAPHIKSWHSEDTNALMASNPFSVENSERVAFLASSAALSSHTINRMEFLGETGNSLAPETAVSGAALSGTEESGGDPCAAIAVDASVAAGSMTEVVFILGDVETQELAEPMIKRLLAEGFGQSLRETESQWEAFFATLQVTTPDKAFDRMVNTWLPYQSLACRIRARSAFYQASGAFGFRDQLQDTLALMLQDPGLARAQILNAASRQFVEGDVQHWWLPKSGAGVRTLISDDVAWLGYGVAHYVATTGDRAILDEEIAFLQGEPLGEKHESYMVPTISGEVGSLYEHCARALDLAVHRTGSHGLPLILGGDWNDGMNRVGIEGRGESTWLGWFLHKALEDFVIIARERGDQTRADAWQSHCISLKKAIESEAWDGEWYRRGYFDDGSPLGSAASEECRIDSIAQSWSVLSGAGDASRAEQAMNSVLSHLVDDTAGIVKLFAPPFEHSARDPGYIKGYPPGVRENGGQYTHAAIWTTYALARLGRADDAWRLFSMLNPVNHALTREDAELYRVEPYVVAADVYGAADRTGRGGWTWYTGSAGWLYRAAVEAILGINRRGATLVIRPALPSQWPGFSAMLQLDGKQFAVDVVRSADGTHTVTVNGKASATGDGTFELSS</sequence>
<dbReference type="EMBL" id="JAEQNC010000001">
    <property type="protein sequence ID" value="MBL0370522.1"/>
    <property type="molecule type" value="Genomic_DNA"/>
</dbReference>
<evidence type="ECO:0000256" key="3">
    <source>
        <dbReference type="SAM" id="Phobius"/>
    </source>
</evidence>
<dbReference type="SUPFAM" id="SSF74650">
    <property type="entry name" value="Galactose mutarotase-like"/>
    <property type="match status" value="2"/>
</dbReference>
<dbReference type="InterPro" id="IPR033432">
    <property type="entry name" value="GH94_catalytic"/>
</dbReference>
<dbReference type="Pfam" id="PF10091">
    <property type="entry name" value="Glycoamylase"/>
    <property type="match status" value="1"/>
</dbReference>
<comment type="caution">
    <text evidence="7">The sequence shown here is derived from an EMBL/GenBank/DDBJ whole genome shotgun (WGS) entry which is preliminary data.</text>
</comment>
<dbReference type="Pfam" id="PF17167">
    <property type="entry name" value="Glyco_hydro_94"/>
    <property type="match status" value="1"/>
</dbReference>
<dbReference type="Gene3D" id="1.50.10.140">
    <property type="match status" value="2"/>
</dbReference>
<keyword evidence="8" id="KW-1185">Reference proteome</keyword>
<dbReference type="Proteomes" id="UP000633219">
    <property type="component" value="Unassembled WGS sequence"/>
</dbReference>
<keyword evidence="1" id="KW-0328">Glycosyltransferase</keyword>
<dbReference type="SMART" id="SM01068">
    <property type="entry name" value="CBM_X"/>
    <property type="match status" value="2"/>
</dbReference>
<dbReference type="GO" id="GO:0005975">
    <property type="term" value="P:carbohydrate metabolic process"/>
    <property type="evidence" value="ECO:0007669"/>
    <property type="project" value="InterPro"/>
</dbReference>
<dbReference type="Pfam" id="PF06165">
    <property type="entry name" value="GH94_b-supersand"/>
    <property type="match status" value="2"/>
</dbReference>
<accession>A0A937CNC0</accession>
<proteinExistence type="predicted"/>
<feature type="domain" description="Glycosyl hydrolase 94 supersandwich" evidence="4">
    <location>
        <begin position="1526"/>
        <end position="1799"/>
    </location>
</feature>
<dbReference type="InterPro" id="IPR008928">
    <property type="entry name" value="6-hairpin_glycosidase_sf"/>
</dbReference>
<evidence type="ECO:0000259" key="6">
    <source>
        <dbReference type="Pfam" id="PF17167"/>
    </source>
</evidence>
<dbReference type="InterPro" id="IPR012341">
    <property type="entry name" value="6hp_glycosidase-like_sf"/>
</dbReference>
<dbReference type="InterPro" id="IPR037018">
    <property type="entry name" value="GH65_N"/>
</dbReference>
<dbReference type="PANTHER" id="PTHR37469">
    <property type="entry name" value="CELLOBIONIC ACID PHOSPHORYLASE-RELATED"/>
    <property type="match status" value="1"/>
</dbReference>
<evidence type="ECO:0000313" key="8">
    <source>
        <dbReference type="Proteomes" id="UP000633219"/>
    </source>
</evidence>
<gene>
    <name evidence="7" type="ORF">JJB09_00645</name>
</gene>
<organism evidence="7 8">
    <name type="scientific">Rhizobium setariae</name>
    <dbReference type="NCBI Taxonomy" id="2801340"/>
    <lineage>
        <taxon>Bacteria</taxon>
        <taxon>Pseudomonadati</taxon>
        <taxon>Pseudomonadota</taxon>
        <taxon>Alphaproteobacteria</taxon>
        <taxon>Hyphomicrobiales</taxon>
        <taxon>Rhizobiaceae</taxon>
        <taxon>Rhizobium/Agrobacterium group</taxon>
        <taxon>Rhizobium</taxon>
    </lineage>
</organism>
<evidence type="ECO:0000256" key="1">
    <source>
        <dbReference type="ARBA" id="ARBA00022676"/>
    </source>
</evidence>
<name>A0A937CNC0_9HYPH</name>
<dbReference type="Gene3D" id="1.50.10.10">
    <property type="match status" value="1"/>
</dbReference>
<feature type="domain" description="Glycosyl hydrolase 94 catalytic" evidence="6">
    <location>
        <begin position="2323"/>
        <end position="2746"/>
    </location>
</feature>
<feature type="transmembrane region" description="Helical" evidence="3">
    <location>
        <begin position="852"/>
        <end position="875"/>
    </location>
</feature>
<feature type="domain" description="Glycosyl hydrolase 94 supersandwich" evidence="4">
    <location>
        <begin position="2038"/>
        <end position="2307"/>
    </location>
</feature>
<feature type="transmembrane region" description="Helical" evidence="3">
    <location>
        <begin position="908"/>
        <end position="928"/>
    </location>
</feature>
<keyword evidence="3" id="KW-0812">Transmembrane</keyword>
<keyword evidence="3" id="KW-1133">Transmembrane helix</keyword>
<dbReference type="InterPro" id="IPR011013">
    <property type="entry name" value="Gal_mutarotase_sf_dom"/>
</dbReference>
<reference evidence="7" key="1">
    <citation type="submission" date="2021-01" db="EMBL/GenBank/DDBJ databases">
        <title>Rhizobium sp. strain KVB221 16S ribosomal RNA gene Genome sequencing and assembly.</title>
        <authorList>
            <person name="Kang M."/>
        </authorList>
    </citation>
    <scope>NUCLEOTIDE SEQUENCE</scope>
    <source>
        <strain evidence="7">KVB221</strain>
    </source>
</reference>
<feature type="transmembrane region" description="Helical" evidence="3">
    <location>
        <begin position="807"/>
        <end position="831"/>
    </location>
</feature>
<feature type="transmembrane region" description="Helical" evidence="3">
    <location>
        <begin position="418"/>
        <end position="444"/>
    </location>
</feature>
<dbReference type="CDD" id="cd11756">
    <property type="entry name" value="GH94N_ChvB_NdvB_1_like"/>
    <property type="match status" value="1"/>
</dbReference>